<organism evidence="5 6">
    <name type="scientific">Herbaspirillum lusitanum</name>
    <dbReference type="NCBI Taxonomy" id="213312"/>
    <lineage>
        <taxon>Bacteria</taxon>
        <taxon>Pseudomonadati</taxon>
        <taxon>Pseudomonadota</taxon>
        <taxon>Betaproteobacteria</taxon>
        <taxon>Burkholderiales</taxon>
        <taxon>Oxalobacteraceae</taxon>
        <taxon>Herbaspirillum</taxon>
    </lineage>
</organism>
<evidence type="ECO:0000313" key="5">
    <source>
        <dbReference type="EMBL" id="MFL9924461.1"/>
    </source>
</evidence>
<feature type="chain" id="PRO_5045734879" evidence="3">
    <location>
        <begin position="28"/>
        <end position="527"/>
    </location>
</feature>
<dbReference type="Pfam" id="PF00496">
    <property type="entry name" value="SBP_bac_5"/>
    <property type="match status" value="1"/>
</dbReference>
<sequence length="527" mass="57567">MNVRRYVAIACMTLSGIALCLPMAAHAQAKVFRIVPQADLKFTDPIVSSNYVTRNFAMLVYDTLFARDAGGVPRPQMVDKFRYFDGGKQWSFTLRPGLQFHDGAPVTAADVVASLERWQAQDNYGRAMIAAGAQWRANDKTTFSLSMKEPFGQVLEALSKSTSLPAVIMPERLIKAAGNGAVTEVIGSGPYKFKRDEWVPGSKVVFVRNAQYVGRSEPVSALAGNRAGTIDRIEWVILPDSNSAMAALKNSEVDMIEQIPPDYINPLRSDTSIKVGATGASQGALVLNTLYPPFNNEKVRQALLHAVDQAKFTTAMGYPADLRMKYCPTFFICGAPGETAAGAEPYHGADLAKARQLLAESGYKGEKVVMMLPSDYPSINGSGLVAIQTMKDIGLKVEVQSMDWPTLVSRRTKKDKPEAGGWSAYTTLVAAQATDSPLSNFVLGAACGNTQPGWPCDKKLDELRLEWTRQTDAAKRKIALDNFQKQAYQSVLYLPLGQFSGAFAARKTVKNIERQVGDVPMLWALDK</sequence>
<feature type="signal peptide" evidence="3">
    <location>
        <begin position="1"/>
        <end position="27"/>
    </location>
</feature>
<keyword evidence="6" id="KW-1185">Reference proteome</keyword>
<dbReference type="SUPFAM" id="SSF53850">
    <property type="entry name" value="Periplasmic binding protein-like II"/>
    <property type="match status" value="1"/>
</dbReference>
<evidence type="ECO:0000256" key="2">
    <source>
        <dbReference type="ARBA" id="ARBA00022729"/>
    </source>
</evidence>
<reference evidence="5 6" key="1">
    <citation type="journal article" date="2024" name="Chem. Sci.">
        <title>Discovery of megapolipeptins by genome mining of a Burkholderiales bacteria collection.</title>
        <authorList>
            <person name="Paulo B.S."/>
            <person name="Recchia M.J.J."/>
            <person name="Lee S."/>
            <person name="Fergusson C.H."/>
            <person name="Romanowski S.B."/>
            <person name="Hernandez A."/>
            <person name="Krull N."/>
            <person name="Liu D.Y."/>
            <person name="Cavanagh H."/>
            <person name="Bos A."/>
            <person name="Gray C.A."/>
            <person name="Murphy B.T."/>
            <person name="Linington R.G."/>
            <person name="Eustaquio A.S."/>
        </authorList>
    </citation>
    <scope>NUCLEOTIDE SEQUENCE [LARGE SCALE GENOMIC DNA]</scope>
    <source>
        <strain evidence="5 6">RL21-008-BIB-A</strain>
    </source>
</reference>
<dbReference type="EMBL" id="JAQQFM010000004">
    <property type="protein sequence ID" value="MFL9924461.1"/>
    <property type="molecule type" value="Genomic_DNA"/>
</dbReference>
<dbReference type="Gene3D" id="3.10.105.10">
    <property type="entry name" value="Dipeptide-binding Protein, Domain 3"/>
    <property type="match status" value="1"/>
</dbReference>
<accession>A0ABW9A6I3</accession>
<keyword evidence="2 3" id="KW-0732">Signal</keyword>
<dbReference type="PANTHER" id="PTHR30290">
    <property type="entry name" value="PERIPLASMIC BINDING COMPONENT OF ABC TRANSPORTER"/>
    <property type="match status" value="1"/>
</dbReference>
<proteinExistence type="inferred from homology"/>
<comment type="similarity">
    <text evidence="1">Belongs to the bacterial solute-binding protein 5 family.</text>
</comment>
<dbReference type="RefSeq" id="WP_408157139.1">
    <property type="nucleotide sequence ID" value="NZ_JAQQFM010000004.1"/>
</dbReference>
<dbReference type="Gene3D" id="3.90.76.10">
    <property type="entry name" value="Dipeptide-binding Protein, Domain 1"/>
    <property type="match status" value="1"/>
</dbReference>
<evidence type="ECO:0000313" key="6">
    <source>
        <dbReference type="Proteomes" id="UP001629246"/>
    </source>
</evidence>
<dbReference type="Gene3D" id="3.40.190.10">
    <property type="entry name" value="Periplasmic binding protein-like II"/>
    <property type="match status" value="1"/>
</dbReference>
<protein>
    <submittedName>
        <fullName evidence="5">ABC transporter substrate-binding protein</fullName>
    </submittedName>
</protein>
<evidence type="ECO:0000256" key="1">
    <source>
        <dbReference type="ARBA" id="ARBA00005695"/>
    </source>
</evidence>
<evidence type="ECO:0000259" key="4">
    <source>
        <dbReference type="Pfam" id="PF00496"/>
    </source>
</evidence>
<comment type="caution">
    <text evidence="5">The sequence shown here is derived from an EMBL/GenBank/DDBJ whole genome shotgun (WGS) entry which is preliminary data.</text>
</comment>
<gene>
    <name evidence="5" type="ORF">PQR62_09300</name>
</gene>
<dbReference type="Proteomes" id="UP001629246">
    <property type="component" value="Unassembled WGS sequence"/>
</dbReference>
<dbReference type="PIRSF" id="PIRSF002741">
    <property type="entry name" value="MppA"/>
    <property type="match status" value="1"/>
</dbReference>
<name>A0ABW9A6I3_9BURK</name>
<dbReference type="InterPro" id="IPR000914">
    <property type="entry name" value="SBP_5_dom"/>
</dbReference>
<dbReference type="PANTHER" id="PTHR30290:SF38">
    <property type="entry name" value="D,D-DIPEPTIDE-BINDING PERIPLASMIC PROTEIN DDPA-RELATED"/>
    <property type="match status" value="1"/>
</dbReference>
<dbReference type="InterPro" id="IPR039424">
    <property type="entry name" value="SBP_5"/>
</dbReference>
<evidence type="ECO:0000256" key="3">
    <source>
        <dbReference type="SAM" id="SignalP"/>
    </source>
</evidence>
<dbReference type="InterPro" id="IPR030678">
    <property type="entry name" value="Peptide/Ni-bd"/>
</dbReference>
<dbReference type="CDD" id="cd08502">
    <property type="entry name" value="PBP2_NikA_DppA_OppA_like_16"/>
    <property type="match status" value="1"/>
</dbReference>
<feature type="domain" description="Solute-binding protein family 5" evidence="4">
    <location>
        <begin position="73"/>
        <end position="431"/>
    </location>
</feature>